<organism evidence="5 6">
    <name type="scientific">Multifurca ochricompacta</name>
    <dbReference type="NCBI Taxonomy" id="376703"/>
    <lineage>
        <taxon>Eukaryota</taxon>
        <taxon>Fungi</taxon>
        <taxon>Dikarya</taxon>
        <taxon>Basidiomycota</taxon>
        <taxon>Agaricomycotina</taxon>
        <taxon>Agaricomycetes</taxon>
        <taxon>Russulales</taxon>
        <taxon>Russulaceae</taxon>
        <taxon>Multifurca</taxon>
    </lineage>
</organism>
<comment type="caution">
    <text evidence="5">The sequence shown here is derived from an EMBL/GenBank/DDBJ whole genome shotgun (WGS) entry which is preliminary data.</text>
</comment>
<gene>
    <name evidence="5" type="ORF">B0F90DRAFT_1688642</name>
</gene>
<keyword evidence="2" id="KW-0804">Transcription</keyword>
<evidence type="ECO:0000256" key="4">
    <source>
        <dbReference type="SAM" id="MobiDB-lite"/>
    </source>
</evidence>
<dbReference type="InterPro" id="IPR036322">
    <property type="entry name" value="WD40_repeat_dom_sf"/>
</dbReference>
<dbReference type="Gene3D" id="2.130.10.10">
    <property type="entry name" value="YVTN repeat-like/Quinoprotein amine dehydrogenase"/>
    <property type="match status" value="1"/>
</dbReference>
<evidence type="ECO:0000256" key="3">
    <source>
        <dbReference type="ARBA" id="ARBA00023242"/>
    </source>
</evidence>
<name>A0AAD4QRT5_9AGAM</name>
<dbReference type="InterPro" id="IPR052416">
    <property type="entry name" value="GTF3C_component"/>
</dbReference>
<feature type="compositionally biased region" description="Basic and acidic residues" evidence="4">
    <location>
        <begin position="111"/>
        <end position="125"/>
    </location>
</feature>
<dbReference type="PANTHER" id="PTHR15052:SF2">
    <property type="entry name" value="GENERAL TRANSCRIPTION FACTOR 3C POLYPEPTIDE 2"/>
    <property type="match status" value="1"/>
</dbReference>
<accession>A0AAD4QRT5</accession>
<dbReference type="SUPFAM" id="SSF50978">
    <property type="entry name" value="WD40 repeat-like"/>
    <property type="match status" value="1"/>
</dbReference>
<dbReference type="GO" id="GO:0005634">
    <property type="term" value="C:nucleus"/>
    <property type="evidence" value="ECO:0007669"/>
    <property type="project" value="UniProtKB-SubCell"/>
</dbReference>
<dbReference type="AlphaFoldDB" id="A0AAD4QRT5"/>
<comment type="subcellular location">
    <subcellularLocation>
        <location evidence="1">Nucleus</location>
    </subcellularLocation>
</comment>
<reference evidence="5" key="1">
    <citation type="journal article" date="2022" name="New Phytol.">
        <title>Evolutionary transition to the ectomycorrhizal habit in the genomes of a hyperdiverse lineage of mushroom-forming fungi.</title>
        <authorList>
            <person name="Looney B."/>
            <person name="Miyauchi S."/>
            <person name="Morin E."/>
            <person name="Drula E."/>
            <person name="Courty P.E."/>
            <person name="Kohler A."/>
            <person name="Kuo A."/>
            <person name="LaButti K."/>
            <person name="Pangilinan J."/>
            <person name="Lipzen A."/>
            <person name="Riley R."/>
            <person name="Andreopoulos W."/>
            <person name="He G."/>
            <person name="Johnson J."/>
            <person name="Nolan M."/>
            <person name="Tritt A."/>
            <person name="Barry K.W."/>
            <person name="Grigoriev I.V."/>
            <person name="Nagy L.G."/>
            <person name="Hibbett D."/>
            <person name="Henrissat B."/>
            <person name="Matheny P.B."/>
            <person name="Labbe J."/>
            <person name="Martin F.M."/>
        </authorList>
    </citation>
    <scope>NUCLEOTIDE SEQUENCE</scope>
    <source>
        <strain evidence="5">BPL690</strain>
    </source>
</reference>
<dbReference type="GO" id="GO:0006383">
    <property type="term" value="P:transcription by RNA polymerase III"/>
    <property type="evidence" value="ECO:0007669"/>
    <property type="project" value="TreeGrafter"/>
</dbReference>
<dbReference type="EMBL" id="WTXG01000003">
    <property type="protein sequence ID" value="KAI0306286.1"/>
    <property type="molecule type" value="Genomic_DNA"/>
</dbReference>
<protein>
    <submittedName>
        <fullName evidence="5">Uncharacterized protein</fullName>
    </submittedName>
</protein>
<feature type="compositionally biased region" description="Basic residues" evidence="4">
    <location>
        <begin position="93"/>
        <end position="110"/>
    </location>
</feature>
<proteinExistence type="predicted"/>
<dbReference type="PANTHER" id="PTHR15052">
    <property type="entry name" value="RNA POLYMERASE III TRANSCRIPTION INITIATION FACTOR COMPLEX SUBUNIT"/>
    <property type="match status" value="1"/>
</dbReference>
<dbReference type="Proteomes" id="UP001203297">
    <property type="component" value="Unassembled WGS sequence"/>
</dbReference>
<feature type="region of interest" description="Disordered" evidence="4">
    <location>
        <begin position="1"/>
        <end position="136"/>
    </location>
</feature>
<evidence type="ECO:0000313" key="6">
    <source>
        <dbReference type="Proteomes" id="UP001203297"/>
    </source>
</evidence>
<keyword evidence="3" id="KW-0539">Nucleus</keyword>
<evidence type="ECO:0000256" key="1">
    <source>
        <dbReference type="ARBA" id="ARBA00004123"/>
    </source>
</evidence>
<sequence>MPRELRPHKAHQSYLEEDDNEQEPGPSQPQDKHHDGRLDNNTGSDFAPPAFDRAALADQGGSEYGAGRRVSLGKDAGVQDFSSSGGNSSTQLSRKKKKTKDMIQRRGKSKTKVEGAKGKGKEKTEVPISESPAPIPMLRPTARALSAPTRQNYALPNPNMHHRHRPVPLFPHQTAAAPRVERLLHPPLLFAPDECSPTHGYASMPAVTSRVGKAWGASIGAGPVWQIVEDLGWYKESEKVTAQEGQKKAAQVQVCEERGRRPRVHAGVVIPEGSVVLLSAEVRFAYLPTDSSGPTGLDTAASASATPAPTVSCDFGPFGRQTNIKLETLDAQQLSQFLPESCAHVFNAGAPAWGLDWCPIHPDDRPHCSYKYYLAAAPFPSRTHSPEIGVKVARPQRACVQLWTLVPSSDTDRTDDDRGEMQCEMVLCIDSGPALELKWCPLPSHDPLAGPSQAFPRKLGLLAGVFEDGSLSVYVVPYPPDLAPTQHSPTTDPVYVKINEPILRIELEEAAFCTLDWGNSELIAAGLANGVIVVYNIGRALQSPSEPILPMGYFCVHQSAIRALTWVRVPDMHGKGPTVIASGGYDGLQCLTDIRELGGHVFNRTRDAINSITYSPYLSAVVTIDHENTIKSYSVSPSTLGRGHALMDPGGPVWSLSASDYHPQLAVGAADGICYTTNGLRATRRGGFVPSLVHRVYQLDYSRTEGRFRMLDRLKPREMAERPEGGGGAWDASVGVQRVAWHSGAGLAAAGLLASATGSGLCRVDFLKGRWFRDRVPYERIEAMRLEEENAMEVDELEDNDDSS</sequence>
<keyword evidence="6" id="KW-1185">Reference proteome</keyword>
<dbReference type="GO" id="GO:0000127">
    <property type="term" value="C:transcription factor TFIIIC complex"/>
    <property type="evidence" value="ECO:0007669"/>
    <property type="project" value="TreeGrafter"/>
</dbReference>
<evidence type="ECO:0000313" key="5">
    <source>
        <dbReference type="EMBL" id="KAI0306286.1"/>
    </source>
</evidence>
<dbReference type="InterPro" id="IPR015943">
    <property type="entry name" value="WD40/YVTN_repeat-like_dom_sf"/>
</dbReference>
<evidence type="ECO:0000256" key="2">
    <source>
        <dbReference type="ARBA" id="ARBA00023163"/>
    </source>
</evidence>